<feature type="domain" description="YdbS-like PH" evidence="2">
    <location>
        <begin position="66"/>
        <end position="145"/>
    </location>
</feature>
<dbReference type="Pfam" id="PF03703">
    <property type="entry name" value="bPH_2"/>
    <property type="match status" value="1"/>
</dbReference>
<keyword evidence="1" id="KW-0472">Membrane</keyword>
<dbReference type="EMBL" id="RXOL01000001">
    <property type="protein sequence ID" value="RVQ69537.1"/>
    <property type="molecule type" value="Genomic_DNA"/>
</dbReference>
<name>A0A437H1K5_9SPHN</name>
<keyword evidence="1" id="KW-1133">Transmembrane helix</keyword>
<gene>
    <name evidence="3" type="ORF">EKN06_05050</name>
</gene>
<evidence type="ECO:0000313" key="3">
    <source>
        <dbReference type="EMBL" id="RVQ69537.1"/>
    </source>
</evidence>
<comment type="caution">
    <text evidence="3">The sequence shown here is derived from an EMBL/GenBank/DDBJ whole genome shotgun (WGS) entry which is preliminary data.</text>
</comment>
<reference evidence="3 4" key="1">
    <citation type="submission" date="2018-12" db="EMBL/GenBank/DDBJ databases">
        <title>Croceicoccus ponticola sp. nov., a lipolytic bacterium isolated from seawater.</title>
        <authorList>
            <person name="Yoon J.-H."/>
        </authorList>
    </citation>
    <scope>NUCLEOTIDE SEQUENCE [LARGE SCALE GENOMIC DNA]</scope>
    <source>
        <strain evidence="3 4">GM-16</strain>
    </source>
</reference>
<evidence type="ECO:0000256" key="1">
    <source>
        <dbReference type="SAM" id="Phobius"/>
    </source>
</evidence>
<dbReference type="InterPro" id="IPR005182">
    <property type="entry name" value="YdbS-like_PH"/>
</dbReference>
<accession>A0A437H1K5</accession>
<feature type="transmembrane region" description="Helical" evidence="1">
    <location>
        <begin position="41"/>
        <end position="61"/>
    </location>
</feature>
<feature type="transmembrane region" description="Helical" evidence="1">
    <location>
        <begin position="16"/>
        <end position="35"/>
    </location>
</feature>
<dbReference type="OrthoDB" id="1750577at2"/>
<organism evidence="3 4">
    <name type="scientific">Croceicoccus ponticola</name>
    <dbReference type="NCBI Taxonomy" id="2217664"/>
    <lineage>
        <taxon>Bacteria</taxon>
        <taxon>Pseudomonadati</taxon>
        <taxon>Pseudomonadota</taxon>
        <taxon>Alphaproteobacteria</taxon>
        <taxon>Sphingomonadales</taxon>
        <taxon>Erythrobacteraceae</taxon>
        <taxon>Croceicoccus</taxon>
    </lineage>
</organism>
<dbReference type="RefSeq" id="WP_127611725.1">
    <property type="nucleotide sequence ID" value="NZ_RXOL01000001.1"/>
</dbReference>
<proteinExistence type="predicted"/>
<keyword evidence="4" id="KW-1185">Reference proteome</keyword>
<dbReference type="PANTHER" id="PTHR34473:SF3">
    <property type="entry name" value="TRANSMEMBRANE PROTEIN-RELATED"/>
    <property type="match status" value="1"/>
</dbReference>
<evidence type="ECO:0000313" key="4">
    <source>
        <dbReference type="Proteomes" id="UP000283003"/>
    </source>
</evidence>
<protein>
    <recommendedName>
        <fullName evidence="2">YdbS-like PH domain-containing protein</fullName>
    </recommendedName>
</protein>
<dbReference type="PANTHER" id="PTHR34473">
    <property type="entry name" value="UPF0699 TRANSMEMBRANE PROTEIN YDBS"/>
    <property type="match status" value="1"/>
</dbReference>
<sequence length="154" mass="16980">MTDDDLSRLDRRHATVLQIETAIGIAPLIVGAIVAELVLGWPTGIVIGPIAVVALALILSLPMRRYRRKGYATTGDRLRYVQGWIRHSDTVVPFGRVQHIDVKQGLIERWFGLATLVVHTAGMHNASVAVPGLSRQTAVDIREAISARIRRETM</sequence>
<keyword evidence="1" id="KW-0812">Transmembrane</keyword>
<dbReference type="Proteomes" id="UP000283003">
    <property type="component" value="Unassembled WGS sequence"/>
</dbReference>
<evidence type="ECO:0000259" key="2">
    <source>
        <dbReference type="Pfam" id="PF03703"/>
    </source>
</evidence>
<dbReference type="AlphaFoldDB" id="A0A437H1K5"/>